<comment type="caution">
    <text evidence="1">The sequence shown here is derived from an EMBL/GenBank/DDBJ whole genome shotgun (WGS) entry which is preliminary data.</text>
</comment>
<evidence type="ECO:0000313" key="2">
    <source>
        <dbReference type="Proteomes" id="UP000003191"/>
    </source>
</evidence>
<name>D4BN52_BIFBR</name>
<protein>
    <submittedName>
        <fullName evidence="1">Uncharacterized protein</fullName>
    </submittedName>
</protein>
<accession>D4BN52</accession>
<dbReference type="AlphaFoldDB" id="D4BN52"/>
<reference evidence="1 2" key="1">
    <citation type="submission" date="2010-02" db="EMBL/GenBank/DDBJ databases">
        <authorList>
            <person name="Weinstock G."/>
            <person name="Sodergren E."/>
            <person name="Clifton S."/>
            <person name="Fulton L."/>
            <person name="Fulton B."/>
            <person name="Courtney L."/>
            <person name="Fronick C."/>
            <person name="Harrison M."/>
            <person name="Strong C."/>
            <person name="Farmer C."/>
            <person name="Delahaunty K."/>
            <person name="Markovic C."/>
            <person name="Hall O."/>
            <person name="Minx P."/>
            <person name="Tomlinson C."/>
            <person name="Mitreva M."/>
            <person name="Nelson J."/>
            <person name="Hou S."/>
            <person name="Wollam A."/>
            <person name="Pepin K.H."/>
            <person name="Johnson M."/>
            <person name="Bhonagiri V."/>
            <person name="Zhang X."/>
            <person name="Suruliraj S."/>
            <person name="Warren W."/>
            <person name="Chinwalla A."/>
            <person name="Mardis E.R."/>
            <person name="Wilson R.K."/>
        </authorList>
    </citation>
    <scope>NUCLEOTIDE SEQUENCE [LARGE SCALE GENOMIC DNA]</scope>
    <source>
        <strain evidence="1 2">DSM 20213</strain>
    </source>
</reference>
<gene>
    <name evidence="1" type="ORF">BIFBRE_03500</name>
</gene>
<proteinExistence type="predicted"/>
<dbReference type="HOGENOM" id="CLU_3040848_0_0_11"/>
<dbReference type="EMBL" id="ACCG02000009">
    <property type="protein sequence ID" value="EFE89089.1"/>
    <property type="molecule type" value="Genomic_DNA"/>
</dbReference>
<organism evidence="1 2">
    <name type="scientific">Bifidobacterium breve DSM 20213 = JCM 1192</name>
    <dbReference type="NCBI Taxonomy" id="518634"/>
    <lineage>
        <taxon>Bacteria</taxon>
        <taxon>Bacillati</taxon>
        <taxon>Actinomycetota</taxon>
        <taxon>Actinomycetes</taxon>
        <taxon>Bifidobacteriales</taxon>
        <taxon>Bifidobacteriaceae</taxon>
        <taxon>Bifidobacterium</taxon>
    </lineage>
</organism>
<dbReference type="Proteomes" id="UP000003191">
    <property type="component" value="Unassembled WGS sequence"/>
</dbReference>
<evidence type="ECO:0000313" key="1">
    <source>
        <dbReference type="EMBL" id="EFE89089.1"/>
    </source>
</evidence>
<sequence length="54" mass="6351">MRSESFSIRKVRAIQTSRHNRTFPQLTEYQGFSVTNVHFAAFHPHTFLIENDSL</sequence>
<keyword evidence="2" id="KW-1185">Reference proteome</keyword>